<protein>
    <submittedName>
        <fullName evidence="1">Uncharacterized protein</fullName>
    </submittedName>
</protein>
<keyword evidence="2" id="KW-1185">Reference proteome</keyword>
<evidence type="ECO:0000313" key="1">
    <source>
        <dbReference type="EMBL" id="MDQ0112446.1"/>
    </source>
</evidence>
<proteinExistence type="predicted"/>
<evidence type="ECO:0000313" key="2">
    <source>
        <dbReference type="Proteomes" id="UP001229346"/>
    </source>
</evidence>
<dbReference type="EMBL" id="JAUSSU010000003">
    <property type="protein sequence ID" value="MDQ0112446.1"/>
    <property type="molecule type" value="Genomic_DNA"/>
</dbReference>
<accession>A0ABT9TYM6</accession>
<name>A0ABT9TYM6_PAEHA</name>
<gene>
    <name evidence="1" type="ORF">J2T15_001881</name>
</gene>
<organism evidence="1 2">
    <name type="scientific">Paenibacillus harenae</name>
    <dbReference type="NCBI Taxonomy" id="306543"/>
    <lineage>
        <taxon>Bacteria</taxon>
        <taxon>Bacillati</taxon>
        <taxon>Bacillota</taxon>
        <taxon>Bacilli</taxon>
        <taxon>Bacillales</taxon>
        <taxon>Paenibacillaceae</taxon>
        <taxon>Paenibacillus</taxon>
    </lineage>
</organism>
<dbReference type="Proteomes" id="UP001229346">
    <property type="component" value="Unassembled WGS sequence"/>
</dbReference>
<dbReference type="RefSeq" id="WP_307203301.1">
    <property type="nucleotide sequence ID" value="NZ_JAUSST010000003.1"/>
</dbReference>
<comment type="caution">
    <text evidence="1">The sequence shown here is derived from an EMBL/GenBank/DDBJ whole genome shotgun (WGS) entry which is preliminary data.</text>
</comment>
<sequence length="109" mass="12652">MSLCYYDNSEITDKPVNLIDRVYCLDFHQFNKETWNKLGEIYSILPSQVIINNIGQAAWFGEEGKSDNYLWASVEPSGLQVAGKLLTSDWKDWEGKFNELIIDFPFFEC</sequence>
<reference evidence="1 2" key="1">
    <citation type="submission" date="2023-07" db="EMBL/GenBank/DDBJ databases">
        <title>Sorghum-associated microbial communities from plants grown in Nebraska, USA.</title>
        <authorList>
            <person name="Schachtman D."/>
        </authorList>
    </citation>
    <scope>NUCLEOTIDE SEQUENCE [LARGE SCALE GENOMIC DNA]</scope>
    <source>
        <strain evidence="1 2">CC482</strain>
    </source>
</reference>